<dbReference type="Gramene" id="rna39665">
    <property type="protein sequence ID" value="RHN45374.1"/>
    <property type="gene ID" value="gene39665"/>
</dbReference>
<reference evidence="1" key="1">
    <citation type="submission" date="2012-05" db="EMBL/GenBank/DDBJ databases">
        <authorList>
            <person name="Krishnakumar V."/>
            <person name="Cheung F."/>
            <person name="Xiao Y."/>
            <person name="Chan A."/>
            <person name="Moskal W.A."/>
            <person name="Town C.D."/>
        </authorList>
    </citation>
    <scope>NUCLEOTIDE SEQUENCE</scope>
</reference>
<name>I3S2D5_MEDTR</name>
<evidence type="ECO:0000313" key="1">
    <source>
        <dbReference type="EMBL" id="AFK34427.1"/>
    </source>
</evidence>
<reference evidence="2" key="2">
    <citation type="journal article" date="2018" name="Nat. Plants">
        <title>Whole-genome landscape of Medicago truncatula symbiotic genes.</title>
        <authorList>
            <person name="Pecrix Y."/>
            <person name="Gamas P."/>
            <person name="Carrere S."/>
        </authorList>
    </citation>
    <scope>NUCLEOTIDE SEQUENCE</scope>
    <source>
        <tissue evidence="2">Leaves</tissue>
    </source>
</reference>
<evidence type="ECO:0000313" key="2">
    <source>
        <dbReference type="EMBL" id="RHN45374.1"/>
    </source>
</evidence>
<protein>
    <submittedName>
        <fullName evidence="1">Uncharacterized protein</fullName>
    </submittedName>
</protein>
<sequence length="42" mass="4979">MGLYWLFNIYSTKRQYKLKQSIQQGAHVLLLRNTAKLIPTIE</sequence>
<dbReference type="EMBL" id="PSQE01000007">
    <property type="protein sequence ID" value="RHN45374.1"/>
    <property type="molecule type" value="Genomic_DNA"/>
</dbReference>
<gene>
    <name evidence="2" type="ORF">MtrunA17_Chr7g0230111</name>
</gene>
<proteinExistence type="evidence at transcript level"/>
<dbReference type="Proteomes" id="UP000265566">
    <property type="component" value="Chromosome 7"/>
</dbReference>
<dbReference type="EMBL" id="BT134632">
    <property type="protein sequence ID" value="AFK34427.1"/>
    <property type="molecule type" value="mRNA"/>
</dbReference>
<organism evidence="1">
    <name type="scientific">Medicago truncatula</name>
    <name type="common">Barrel medic</name>
    <name type="synonym">Medicago tribuloides</name>
    <dbReference type="NCBI Taxonomy" id="3880"/>
    <lineage>
        <taxon>Eukaryota</taxon>
        <taxon>Viridiplantae</taxon>
        <taxon>Streptophyta</taxon>
        <taxon>Embryophyta</taxon>
        <taxon>Tracheophyta</taxon>
        <taxon>Spermatophyta</taxon>
        <taxon>Magnoliopsida</taxon>
        <taxon>eudicotyledons</taxon>
        <taxon>Gunneridae</taxon>
        <taxon>Pentapetalae</taxon>
        <taxon>rosids</taxon>
        <taxon>fabids</taxon>
        <taxon>Fabales</taxon>
        <taxon>Fabaceae</taxon>
        <taxon>Papilionoideae</taxon>
        <taxon>50 kb inversion clade</taxon>
        <taxon>NPAAA clade</taxon>
        <taxon>Hologalegina</taxon>
        <taxon>IRL clade</taxon>
        <taxon>Trifolieae</taxon>
        <taxon>Medicago</taxon>
    </lineage>
</organism>
<dbReference type="AlphaFoldDB" id="I3S2D5"/>
<accession>I3S2D5</accession>